<feature type="chain" id="PRO_5016444001" description="Transglycosylase SLT domain-containing protein" evidence="1">
    <location>
        <begin position="28"/>
        <end position="212"/>
    </location>
</feature>
<evidence type="ECO:0000313" key="3">
    <source>
        <dbReference type="EMBL" id="ASJ75238.1"/>
    </source>
</evidence>
<accession>A0A2Z2NZM7</accession>
<protein>
    <recommendedName>
        <fullName evidence="2">Transglycosylase SLT domain-containing protein</fullName>
    </recommendedName>
</protein>
<dbReference type="Pfam" id="PF19489">
    <property type="entry name" value="SLT_4"/>
    <property type="match status" value="1"/>
</dbReference>
<reference evidence="3 4" key="1">
    <citation type="submission" date="2016-12" db="EMBL/GenBank/DDBJ databases">
        <authorList>
            <person name="Song W.-J."/>
            <person name="Kurnit D.M."/>
        </authorList>
    </citation>
    <scope>NUCLEOTIDE SEQUENCE [LARGE SCALE GENOMIC DNA]</scope>
    <source>
        <strain evidence="3 4">IMCC3135</strain>
    </source>
</reference>
<feature type="signal peptide" evidence="1">
    <location>
        <begin position="1"/>
        <end position="27"/>
    </location>
</feature>
<dbReference type="InterPro" id="IPR045795">
    <property type="entry name" value="SLT_4"/>
</dbReference>
<dbReference type="Gene3D" id="1.10.530.10">
    <property type="match status" value="1"/>
</dbReference>
<evidence type="ECO:0000313" key="4">
    <source>
        <dbReference type="Proteomes" id="UP000250079"/>
    </source>
</evidence>
<name>A0A2Z2NZM7_9GAMM</name>
<keyword evidence="1" id="KW-0732">Signal</keyword>
<gene>
    <name evidence="3" type="ORF">IMCC3135_25915</name>
</gene>
<sequence length="212" mass="24707">MNCFIGLGRMPRIALLCLVVVFLQACATSQPREPENMCSVFKEKRGWHKAAREAEKKWGAPMYIPMAIIYQESTFRAKVKPARRKLMGFIPWRRLSSAYGYAQAIDGTWNQYLRSTGDYWRVRHDFADAMDFVQWYIRQASKRNGVSRNDAYSLYLNYHEGPGGFAKNTHGSKPWLQKVAIGVQTRSQKYREQYEQCKRSLKPGFFARILGW</sequence>
<keyword evidence="4" id="KW-1185">Reference proteome</keyword>
<dbReference type="CDD" id="cd00442">
    <property type="entry name" value="Lyz-like"/>
    <property type="match status" value="1"/>
</dbReference>
<organism evidence="3 4">
    <name type="scientific">Granulosicoccus antarcticus IMCC3135</name>
    <dbReference type="NCBI Taxonomy" id="1192854"/>
    <lineage>
        <taxon>Bacteria</taxon>
        <taxon>Pseudomonadati</taxon>
        <taxon>Pseudomonadota</taxon>
        <taxon>Gammaproteobacteria</taxon>
        <taxon>Chromatiales</taxon>
        <taxon>Granulosicoccaceae</taxon>
        <taxon>Granulosicoccus</taxon>
    </lineage>
</organism>
<dbReference type="KEGG" id="gai:IMCC3135_25915"/>
<dbReference type="AlphaFoldDB" id="A0A2Z2NZM7"/>
<dbReference type="SUPFAM" id="SSF53955">
    <property type="entry name" value="Lysozyme-like"/>
    <property type="match status" value="1"/>
</dbReference>
<proteinExistence type="predicted"/>
<feature type="domain" description="Transglycosylase SLT" evidence="2">
    <location>
        <begin position="15"/>
        <end position="197"/>
    </location>
</feature>
<dbReference type="InterPro" id="IPR023346">
    <property type="entry name" value="Lysozyme-like_dom_sf"/>
</dbReference>
<dbReference type="RefSeq" id="WP_205737710.1">
    <property type="nucleotide sequence ID" value="NZ_CP018632.1"/>
</dbReference>
<evidence type="ECO:0000259" key="2">
    <source>
        <dbReference type="Pfam" id="PF19489"/>
    </source>
</evidence>
<dbReference type="EMBL" id="CP018632">
    <property type="protein sequence ID" value="ASJ75238.1"/>
    <property type="molecule type" value="Genomic_DNA"/>
</dbReference>
<evidence type="ECO:0000256" key="1">
    <source>
        <dbReference type="SAM" id="SignalP"/>
    </source>
</evidence>
<dbReference type="Proteomes" id="UP000250079">
    <property type="component" value="Chromosome"/>
</dbReference>